<dbReference type="SMART" id="SM00855">
    <property type="entry name" value="PGAM"/>
    <property type="match status" value="1"/>
</dbReference>
<protein>
    <submittedName>
        <fullName evidence="1">Histidine phosphatase family protein</fullName>
    </submittedName>
</protein>
<dbReference type="PANTHER" id="PTHR48100:SF62">
    <property type="entry name" value="GLUCOSYL-3-PHOSPHOGLYCERATE PHOSPHATASE"/>
    <property type="match status" value="1"/>
</dbReference>
<proteinExistence type="predicted"/>
<dbReference type="Gene3D" id="3.40.50.1240">
    <property type="entry name" value="Phosphoglycerate mutase-like"/>
    <property type="match status" value="1"/>
</dbReference>
<sequence>MRAGTLLLLRHGRTAYNAEGRLQGQVDIPLDDVGRWQAREGAVALAAAHRVTRIVASDLVRAADTAHALGEVTGLPVTLDARLRERSFGPWEGLTASEMREGWPEEYAAWRHGGEPVEGAEPRAAVGERFVEAVEEHAAGLARDEVLCVVSHGAAISTGTTALLGLDVETWRGLVGPANVHWAELRAGGPDAVPSWRLARYDAGAAFSREHWAAGPDWISRQPSA</sequence>
<dbReference type="InterPro" id="IPR029033">
    <property type="entry name" value="His_PPase_superfam"/>
</dbReference>
<dbReference type="Pfam" id="PF00300">
    <property type="entry name" value="His_Phos_1"/>
    <property type="match status" value="1"/>
</dbReference>
<accession>A0ABR9DUN2</accession>
<organism evidence="1 2">
    <name type="scientific">Flavimobilis rhizosphaerae</name>
    <dbReference type="NCBI Taxonomy" id="2775421"/>
    <lineage>
        <taxon>Bacteria</taxon>
        <taxon>Bacillati</taxon>
        <taxon>Actinomycetota</taxon>
        <taxon>Actinomycetes</taxon>
        <taxon>Micrococcales</taxon>
        <taxon>Jonesiaceae</taxon>
        <taxon>Flavimobilis</taxon>
    </lineage>
</organism>
<keyword evidence="2" id="KW-1185">Reference proteome</keyword>
<evidence type="ECO:0000313" key="1">
    <source>
        <dbReference type="EMBL" id="MBD9700047.1"/>
    </source>
</evidence>
<dbReference type="Proteomes" id="UP000642107">
    <property type="component" value="Unassembled WGS sequence"/>
</dbReference>
<reference evidence="1 2" key="1">
    <citation type="submission" date="2020-09" db="EMBL/GenBank/DDBJ databases">
        <title>Flavimobilis rhizosphaerae sp. nov., isolated from rhizosphere soil of Spartina alterniflora.</title>
        <authorList>
            <person name="Hanqin C."/>
        </authorList>
    </citation>
    <scope>NUCLEOTIDE SEQUENCE [LARGE SCALE GENOMIC DNA]</scope>
    <source>
        <strain evidence="1 2">GY 10621</strain>
    </source>
</reference>
<comment type="caution">
    <text evidence="1">The sequence shown here is derived from an EMBL/GenBank/DDBJ whole genome shotgun (WGS) entry which is preliminary data.</text>
</comment>
<dbReference type="CDD" id="cd07067">
    <property type="entry name" value="HP_PGM_like"/>
    <property type="match status" value="1"/>
</dbReference>
<evidence type="ECO:0000313" key="2">
    <source>
        <dbReference type="Proteomes" id="UP000642107"/>
    </source>
</evidence>
<dbReference type="SUPFAM" id="SSF53254">
    <property type="entry name" value="Phosphoglycerate mutase-like"/>
    <property type="match status" value="1"/>
</dbReference>
<name>A0ABR9DUN2_9MICO</name>
<dbReference type="InterPro" id="IPR050275">
    <property type="entry name" value="PGM_Phosphatase"/>
</dbReference>
<dbReference type="InterPro" id="IPR013078">
    <property type="entry name" value="His_Pase_superF_clade-1"/>
</dbReference>
<dbReference type="EMBL" id="JACZDF010000006">
    <property type="protein sequence ID" value="MBD9700047.1"/>
    <property type="molecule type" value="Genomic_DNA"/>
</dbReference>
<gene>
    <name evidence="1" type="ORF">IGS67_11175</name>
</gene>
<dbReference type="PANTHER" id="PTHR48100">
    <property type="entry name" value="BROAD-SPECIFICITY PHOSPHATASE YOR283W-RELATED"/>
    <property type="match status" value="1"/>
</dbReference>
<dbReference type="RefSeq" id="WP_192280966.1">
    <property type="nucleotide sequence ID" value="NZ_JACZDF010000006.1"/>
</dbReference>